<evidence type="ECO:0000256" key="13">
    <source>
        <dbReference type="ARBA" id="ARBA00022932"/>
    </source>
</evidence>
<evidence type="ECO:0000259" key="22">
    <source>
        <dbReference type="SMART" id="SM00278"/>
    </source>
</evidence>
<evidence type="ECO:0000256" key="18">
    <source>
        <dbReference type="ARBA" id="ARBA00044632"/>
    </source>
</evidence>
<dbReference type="GO" id="GO:0004527">
    <property type="term" value="F:exonuclease activity"/>
    <property type="evidence" value="ECO:0007669"/>
    <property type="project" value="UniProtKB-KW"/>
</dbReference>
<evidence type="ECO:0000256" key="10">
    <source>
        <dbReference type="ARBA" id="ARBA00022705"/>
    </source>
</evidence>
<dbReference type="PANTHER" id="PTHR36928:SF1">
    <property type="entry name" value="PHOSPHATASE YCDX-RELATED"/>
    <property type="match status" value="1"/>
</dbReference>
<keyword evidence="15" id="KW-0234">DNA repair</keyword>
<evidence type="ECO:0000256" key="12">
    <source>
        <dbReference type="ARBA" id="ARBA00022843"/>
    </source>
</evidence>
<dbReference type="InterPro" id="IPR003141">
    <property type="entry name" value="Pol/His_phosphatase_N"/>
</dbReference>
<keyword evidence="13" id="KW-0239">DNA-directed DNA polymerase</keyword>
<evidence type="ECO:0000313" key="25">
    <source>
        <dbReference type="EMBL" id="GAA2366927.1"/>
    </source>
</evidence>
<dbReference type="RefSeq" id="WP_344616489.1">
    <property type="nucleotide sequence ID" value="NZ_BAAARV010000065.1"/>
</dbReference>
<evidence type="ECO:0000256" key="17">
    <source>
        <dbReference type="ARBA" id="ARBA00035726"/>
    </source>
</evidence>
<keyword evidence="11" id="KW-0227">DNA damage</keyword>
<keyword evidence="14" id="KW-0915">Sodium</keyword>
<evidence type="ECO:0000256" key="20">
    <source>
        <dbReference type="ARBA" id="ARBA00045548"/>
    </source>
</evidence>
<dbReference type="InterPro" id="IPR010996">
    <property type="entry name" value="HHH_MUS81"/>
</dbReference>
<dbReference type="EC" id="4.2.99.18" evidence="4"/>
<keyword evidence="8" id="KW-0808">Transferase</keyword>
<keyword evidence="10" id="KW-0235">DNA replication</keyword>
<organism evidence="25 26">
    <name type="scientific">Dactylosporangium salmoneum</name>
    <dbReference type="NCBI Taxonomy" id="53361"/>
    <lineage>
        <taxon>Bacteria</taxon>
        <taxon>Bacillati</taxon>
        <taxon>Actinomycetota</taxon>
        <taxon>Actinomycetes</taxon>
        <taxon>Micromonosporales</taxon>
        <taxon>Micromonosporaceae</taxon>
        <taxon>Dactylosporangium</taxon>
    </lineage>
</organism>
<dbReference type="SMART" id="SM00278">
    <property type="entry name" value="HhH1"/>
    <property type="match status" value="3"/>
</dbReference>
<dbReference type="SUPFAM" id="SSF89550">
    <property type="entry name" value="PHP domain-like"/>
    <property type="match status" value="1"/>
</dbReference>
<evidence type="ECO:0000256" key="14">
    <source>
        <dbReference type="ARBA" id="ARBA00023053"/>
    </source>
</evidence>
<dbReference type="Proteomes" id="UP001501444">
    <property type="component" value="Unassembled WGS sequence"/>
</dbReference>
<dbReference type="InterPro" id="IPR004013">
    <property type="entry name" value="PHP_dom"/>
</dbReference>
<proteinExistence type="predicted"/>
<dbReference type="InterPro" id="IPR002054">
    <property type="entry name" value="DNA-dir_DNA_pol_X"/>
</dbReference>
<dbReference type="InterPro" id="IPR022311">
    <property type="entry name" value="PolX-like"/>
</dbReference>
<feature type="domain" description="Polymerase/histidinol phosphatase N-terminal" evidence="23">
    <location>
        <begin position="340"/>
        <end position="417"/>
    </location>
</feature>
<comment type="cofactor">
    <cofactor evidence="1">
        <name>Mg(2+)</name>
        <dbReference type="ChEBI" id="CHEBI:18420"/>
    </cofactor>
</comment>
<dbReference type="InterPro" id="IPR047967">
    <property type="entry name" value="PolX_PHP"/>
</dbReference>
<dbReference type="Pfam" id="PF02811">
    <property type="entry name" value="PHP"/>
    <property type="match status" value="1"/>
</dbReference>
<dbReference type="Pfam" id="PF14716">
    <property type="entry name" value="HHH_8"/>
    <property type="match status" value="1"/>
</dbReference>
<dbReference type="SMART" id="SM00481">
    <property type="entry name" value="POLIIIAc"/>
    <property type="match status" value="1"/>
</dbReference>
<evidence type="ECO:0000256" key="11">
    <source>
        <dbReference type="ARBA" id="ARBA00022763"/>
    </source>
</evidence>
<dbReference type="Gene3D" id="3.30.210.10">
    <property type="entry name" value="DNA polymerase, thumb domain"/>
    <property type="match status" value="1"/>
</dbReference>
<comment type="catalytic activity">
    <reaction evidence="21">
        <text>DNA(n) + a 2'-deoxyribonucleoside 5'-triphosphate = DNA(n+1) + diphosphate</text>
        <dbReference type="Rhea" id="RHEA:22508"/>
        <dbReference type="Rhea" id="RHEA-COMP:17339"/>
        <dbReference type="Rhea" id="RHEA-COMP:17340"/>
        <dbReference type="ChEBI" id="CHEBI:33019"/>
        <dbReference type="ChEBI" id="CHEBI:61560"/>
        <dbReference type="ChEBI" id="CHEBI:173112"/>
        <dbReference type="EC" id="2.7.7.7"/>
    </reaction>
</comment>
<dbReference type="SUPFAM" id="SSF158702">
    <property type="entry name" value="Sec63 N-terminal domain-like"/>
    <property type="match status" value="1"/>
</dbReference>
<dbReference type="Gene3D" id="3.30.460.10">
    <property type="entry name" value="Beta Polymerase, domain 2"/>
    <property type="match status" value="1"/>
</dbReference>
<evidence type="ECO:0000256" key="7">
    <source>
        <dbReference type="ARBA" id="ARBA00022634"/>
    </source>
</evidence>
<feature type="domain" description="DNA-directed DNA polymerase X" evidence="24">
    <location>
        <begin position="3"/>
        <end position="316"/>
    </location>
</feature>
<dbReference type="SMART" id="SM00483">
    <property type="entry name" value="POLXc"/>
    <property type="match status" value="1"/>
</dbReference>
<dbReference type="EMBL" id="BAAARV010000065">
    <property type="protein sequence ID" value="GAA2366927.1"/>
    <property type="molecule type" value="Genomic_DNA"/>
</dbReference>
<evidence type="ECO:0000256" key="9">
    <source>
        <dbReference type="ARBA" id="ARBA00022695"/>
    </source>
</evidence>
<dbReference type="InterPro" id="IPR003583">
    <property type="entry name" value="Hlx-hairpin-Hlx_DNA-bd_motif"/>
</dbReference>
<keyword evidence="25" id="KW-0540">Nuclease</keyword>
<dbReference type="SUPFAM" id="SSF47802">
    <property type="entry name" value="DNA polymerase beta, N-terminal domain-like"/>
    <property type="match status" value="1"/>
</dbReference>
<dbReference type="InterPro" id="IPR016195">
    <property type="entry name" value="Pol/histidinol_Pase-like"/>
</dbReference>
<keyword evidence="7" id="KW-0237">DNA synthesis</keyword>
<feature type="domain" description="Helix-hairpin-helix DNA-binding motif class 1" evidence="22">
    <location>
        <begin position="92"/>
        <end position="111"/>
    </location>
</feature>
<sequence length="579" mass="62760">MARSNDAVAALLQEYADLLTVTGGEQFKSRVYEKAARAVAGHPGDVAAVDADGLRQIPGVGASIAEKIAEYLHTGHIEAVDTLRARVPGGVLELMRIPTLGPKRAAQLHEELGVVSIDELRDAIVAGKLSGHRGFGARTAENILHGIEVLERSHGRVLLSVAAVAADEIVAALRGVRGCLRCTWAGSLRRFRETVGDVDVLAAAADGGPLMDAFTRLPMVADVLAKGSTKSSVRLRNDLQVDLRVVPLASWGAALQYFTGSKQHNVRVREIAVRAGFKLSEYGLFRVEDGSLVASETEEEVYERLGLQWVPPPLREDRGEVEAARAGSLPALVTEADIRGDLHTHTDLTDGVTPLADMVAAARRRGYEYYAVTDHAKDMPMQRMTDDKVLAQRREVRELEAAGGPVLLHGSELNIGPDGELDWPDEFLAGFDLCVASVHSHFAQPAGDLTRRLVRACENPYVTILGHPSTRLIGKRPPLDADFDAVFAAAARTGTALEINSFPDRLDLSDELILRAKRHGVRFAIDTDAHATVHLDHLRYGIGTAQRGWLTADDVVNTWPIDRLRAFIAAKRTVAAGRR</sequence>
<feature type="domain" description="Helix-hairpin-helix DNA-binding motif class 1" evidence="22">
    <location>
        <begin position="127"/>
        <end position="146"/>
    </location>
</feature>
<keyword evidence="25" id="KW-0269">Exonuclease</keyword>
<name>A0ABP5U2B1_9ACTN</name>
<feature type="domain" description="Helix-hairpin-helix DNA-binding motif class 1" evidence="22">
    <location>
        <begin position="52"/>
        <end position="71"/>
    </location>
</feature>
<dbReference type="SUPFAM" id="SSF81301">
    <property type="entry name" value="Nucleotidyltransferase"/>
    <property type="match status" value="1"/>
</dbReference>
<evidence type="ECO:0000256" key="4">
    <source>
        <dbReference type="ARBA" id="ARBA00012720"/>
    </source>
</evidence>
<dbReference type="InterPro" id="IPR043519">
    <property type="entry name" value="NT_sf"/>
</dbReference>
<evidence type="ECO:0000256" key="1">
    <source>
        <dbReference type="ARBA" id="ARBA00001946"/>
    </source>
</evidence>
<evidence type="ECO:0000259" key="24">
    <source>
        <dbReference type="SMART" id="SM00483"/>
    </source>
</evidence>
<comment type="subcellular location">
    <subcellularLocation>
        <location evidence="2">Cytoplasm</location>
    </subcellularLocation>
</comment>
<dbReference type="PIRSF" id="PIRSF005047">
    <property type="entry name" value="UCP005047_YshC"/>
    <property type="match status" value="1"/>
</dbReference>
<reference evidence="26" key="1">
    <citation type="journal article" date="2019" name="Int. J. Syst. Evol. Microbiol.">
        <title>The Global Catalogue of Microorganisms (GCM) 10K type strain sequencing project: providing services to taxonomists for standard genome sequencing and annotation.</title>
        <authorList>
            <consortium name="The Broad Institute Genomics Platform"/>
            <consortium name="The Broad Institute Genome Sequencing Center for Infectious Disease"/>
            <person name="Wu L."/>
            <person name="Ma J."/>
        </authorList>
    </citation>
    <scope>NUCLEOTIDE SEQUENCE [LARGE SCALE GENOMIC DNA]</scope>
    <source>
        <strain evidence="26">JCM 3272</strain>
    </source>
</reference>
<accession>A0ABP5U2B1</accession>
<dbReference type="CDD" id="cd07436">
    <property type="entry name" value="PHP_PolX"/>
    <property type="match status" value="1"/>
</dbReference>
<keyword evidence="12" id="KW-0832">Ubl conjugation</keyword>
<protein>
    <recommendedName>
        <fullName evidence="5">DNA polymerase beta</fullName>
        <ecNumber evidence="3">2.7.7.7</ecNumber>
        <ecNumber evidence="4">4.2.99.18</ecNumber>
    </recommendedName>
    <alternativeName>
        <fullName evidence="16">5'-deoxyribose-phosphate lyase</fullName>
    </alternativeName>
    <alternativeName>
        <fullName evidence="17">AP lyase</fullName>
    </alternativeName>
</protein>
<evidence type="ECO:0000256" key="3">
    <source>
        <dbReference type="ARBA" id="ARBA00012417"/>
    </source>
</evidence>
<evidence type="ECO:0000256" key="19">
    <source>
        <dbReference type="ARBA" id="ARBA00044678"/>
    </source>
</evidence>
<dbReference type="InterPro" id="IPR037160">
    <property type="entry name" value="DNA_Pol_thumb_sf"/>
</dbReference>
<evidence type="ECO:0000256" key="5">
    <source>
        <dbReference type="ARBA" id="ARBA00020020"/>
    </source>
</evidence>
<dbReference type="Gene3D" id="1.10.150.20">
    <property type="entry name" value="5' to 3' exonuclease, C-terminal subdomain"/>
    <property type="match status" value="1"/>
</dbReference>
<dbReference type="Pfam" id="PF14520">
    <property type="entry name" value="HHH_5"/>
    <property type="match status" value="1"/>
</dbReference>
<dbReference type="EC" id="2.7.7.7" evidence="3"/>
<dbReference type="Gene3D" id="1.10.150.110">
    <property type="entry name" value="DNA polymerase beta, N-terminal domain-like"/>
    <property type="match status" value="1"/>
</dbReference>
<dbReference type="CDD" id="cd00141">
    <property type="entry name" value="NT_POLXc"/>
    <property type="match status" value="1"/>
</dbReference>
<comment type="catalytic activity">
    <reaction evidence="19">
        <text>a 5'-end 2'-deoxyribose-2'-deoxyribonucleotide-DNA = (2E,4S)-4-hydroxypenten-2-al-5-phosphate + a 5'-end 5'-phospho-2'-deoxyribonucleoside-DNA + H(+)</text>
        <dbReference type="Rhea" id="RHEA:76255"/>
        <dbReference type="Rhea" id="RHEA-COMP:13180"/>
        <dbReference type="Rhea" id="RHEA-COMP:18657"/>
        <dbReference type="ChEBI" id="CHEBI:15378"/>
        <dbReference type="ChEBI" id="CHEBI:136412"/>
        <dbReference type="ChEBI" id="CHEBI:195194"/>
        <dbReference type="ChEBI" id="CHEBI:195195"/>
    </reaction>
</comment>
<dbReference type="NCBIfam" id="NF006375">
    <property type="entry name" value="PRK08609.1"/>
    <property type="match status" value="1"/>
</dbReference>
<dbReference type="PANTHER" id="PTHR36928">
    <property type="entry name" value="PHOSPHATASE YCDX-RELATED"/>
    <property type="match status" value="1"/>
</dbReference>
<gene>
    <name evidence="25" type="primary">polX</name>
    <name evidence="25" type="ORF">GCM10010170_066030</name>
</gene>
<evidence type="ECO:0000313" key="26">
    <source>
        <dbReference type="Proteomes" id="UP001501444"/>
    </source>
</evidence>
<evidence type="ECO:0000256" key="2">
    <source>
        <dbReference type="ARBA" id="ARBA00004496"/>
    </source>
</evidence>
<dbReference type="Gene3D" id="3.20.20.140">
    <property type="entry name" value="Metal-dependent hydrolases"/>
    <property type="match status" value="1"/>
</dbReference>
<evidence type="ECO:0000256" key="8">
    <source>
        <dbReference type="ARBA" id="ARBA00022679"/>
    </source>
</evidence>
<comment type="caution">
    <text evidence="25">The sequence shown here is derived from an EMBL/GenBank/DDBJ whole genome shotgun (WGS) entry which is preliminary data.</text>
</comment>
<evidence type="ECO:0000256" key="15">
    <source>
        <dbReference type="ARBA" id="ARBA00023204"/>
    </source>
</evidence>
<dbReference type="InterPro" id="IPR029398">
    <property type="entry name" value="PolB_thumb"/>
</dbReference>
<evidence type="ECO:0000259" key="23">
    <source>
        <dbReference type="SMART" id="SM00481"/>
    </source>
</evidence>
<comment type="function">
    <text evidence="20">Repair polymerase that plays a key role in base-excision repair. During this process, the damaged base is excised by specific DNA glycosylases, the DNA backbone is nicked at the abasic site by an apurinic/apyrimidic (AP) endonuclease, and POLB removes 5'-deoxyribose-phosphate from the preincised AP site acting as a 5'-deoxyribose-phosphate lyase (5'-dRP lyase); through its DNA polymerase activity, it adds one nucleotide to the 3' end of the arising single-nucleotide gap. Conducts 'gap-filling' DNA synthesis in a stepwise distributive fashion rather than in a processive fashion as for other DNA polymerases. It is also able to cleave sugar-phosphate bonds 3' to an intact AP site, acting as an AP lyase.</text>
</comment>
<keyword evidence="9" id="KW-0548">Nucleotidyltransferase</keyword>
<dbReference type="InterPro" id="IPR027421">
    <property type="entry name" value="DNA_pol_lamdba_lyase_dom_sf"/>
</dbReference>
<dbReference type="PRINTS" id="PR00870">
    <property type="entry name" value="DNAPOLXBETA"/>
</dbReference>
<evidence type="ECO:0000256" key="6">
    <source>
        <dbReference type="ARBA" id="ARBA00022481"/>
    </source>
</evidence>
<evidence type="ECO:0000256" key="21">
    <source>
        <dbReference type="ARBA" id="ARBA00049244"/>
    </source>
</evidence>
<evidence type="ECO:0000256" key="16">
    <source>
        <dbReference type="ARBA" id="ARBA00035717"/>
    </source>
</evidence>
<keyword evidence="6" id="KW-0488">Methylation</keyword>
<keyword evidence="25" id="KW-0378">Hydrolase</keyword>
<keyword evidence="26" id="KW-1185">Reference proteome</keyword>
<comment type="catalytic activity">
    <reaction evidence="18">
        <text>2'-deoxyribonucleotide-(2'-deoxyribose 5'-phosphate)-2'-deoxyribonucleotide-DNA = a 3'-end 2'-deoxyribonucleotide-(2,3-dehydro-2,3-deoxyribose 5'-phosphate)-DNA + a 5'-end 5'-phospho-2'-deoxyribonucleoside-DNA + H(+)</text>
        <dbReference type="Rhea" id="RHEA:66592"/>
        <dbReference type="Rhea" id="RHEA-COMP:13180"/>
        <dbReference type="Rhea" id="RHEA-COMP:16897"/>
        <dbReference type="Rhea" id="RHEA-COMP:17067"/>
        <dbReference type="ChEBI" id="CHEBI:15378"/>
        <dbReference type="ChEBI" id="CHEBI:136412"/>
        <dbReference type="ChEBI" id="CHEBI:157695"/>
        <dbReference type="ChEBI" id="CHEBI:167181"/>
        <dbReference type="EC" id="4.2.99.18"/>
    </reaction>
</comment>
<dbReference type="InterPro" id="IPR050243">
    <property type="entry name" value="PHP_phosphatase"/>
</dbReference>
<dbReference type="Pfam" id="PF14791">
    <property type="entry name" value="DNA_pol_B_thumb"/>
    <property type="match status" value="1"/>
</dbReference>
<dbReference type="InterPro" id="IPR002008">
    <property type="entry name" value="DNA_pol_X_beta-like"/>
</dbReference>